<feature type="signal peptide" evidence="1">
    <location>
        <begin position="1"/>
        <end position="19"/>
    </location>
</feature>
<reference evidence="2 3" key="1">
    <citation type="submission" date="2023-07" db="EMBL/GenBank/DDBJ databases">
        <title>Sorghum-associated microbial communities from plants grown in Nebraska, USA.</title>
        <authorList>
            <person name="Schachtman D."/>
        </authorList>
    </citation>
    <scope>NUCLEOTIDE SEQUENCE [LARGE SCALE GENOMIC DNA]</scope>
    <source>
        <strain evidence="2 3">4138</strain>
    </source>
</reference>
<evidence type="ECO:0000313" key="3">
    <source>
        <dbReference type="Proteomes" id="UP001257909"/>
    </source>
</evidence>
<keyword evidence="1" id="KW-0732">Signal</keyword>
<dbReference type="EMBL" id="JAVDWR010000001">
    <property type="protein sequence ID" value="MDR7119188.1"/>
    <property type="molecule type" value="Genomic_DNA"/>
</dbReference>
<keyword evidence="3" id="KW-1185">Reference proteome</keyword>
<dbReference type="RefSeq" id="WP_310273508.1">
    <property type="nucleotide sequence ID" value="NZ_JAVDWR010000001.1"/>
</dbReference>
<comment type="caution">
    <text evidence="2">The sequence shown here is derived from an EMBL/GenBank/DDBJ whole genome shotgun (WGS) entry which is preliminary data.</text>
</comment>
<dbReference type="Proteomes" id="UP001257909">
    <property type="component" value="Unassembled WGS sequence"/>
</dbReference>
<name>A0ABU1VTZ3_9GAMM</name>
<evidence type="ECO:0000313" key="2">
    <source>
        <dbReference type="EMBL" id="MDR7119188.1"/>
    </source>
</evidence>
<organism evidence="2 3">
    <name type="scientific">Rheinheimera soli</name>
    <dbReference type="NCBI Taxonomy" id="443616"/>
    <lineage>
        <taxon>Bacteria</taxon>
        <taxon>Pseudomonadati</taxon>
        <taxon>Pseudomonadota</taxon>
        <taxon>Gammaproteobacteria</taxon>
        <taxon>Chromatiales</taxon>
        <taxon>Chromatiaceae</taxon>
        <taxon>Rheinheimera</taxon>
    </lineage>
</organism>
<protein>
    <submittedName>
        <fullName evidence="2">Uncharacterized protein</fullName>
    </submittedName>
</protein>
<gene>
    <name evidence="2" type="ORF">J2W69_000103</name>
</gene>
<sequence length="139" mass="15313">MKFLNTFAFSMLMAFSSGATEDAARERDLLVTTDFVLNAGESQSRIINIQKPEYAGHFVMLGFNPVKALSVSCTLHLYGPSNVLLGRYNCAESQVYYFKAPLAASAKYKAQIEVTNSNFTTAQTAFSVINRFKFIASAP</sequence>
<evidence type="ECO:0000256" key="1">
    <source>
        <dbReference type="SAM" id="SignalP"/>
    </source>
</evidence>
<feature type="chain" id="PRO_5047297349" evidence="1">
    <location>
        <begin position="20"/>
        <end position="139"/>
    </location>
</feature>
<proteinExistence type="predicted"/>
<accession>A0ABU1VTZ3</accession>